<feature type="domain" description="NADH:quinone oxidoreductase/Mrp antiporter transmembrane" evidence="8">
    <location>
        <begin position="136"/>
        <end position="428"/>
    </location>
</feature>
<comment type="similarity">
    <text evidence="2">Belongs to the CPA3 antiporters (TC 2.A.63) subunit A family.</text>
</comment>
<feature type="transmembrane region" description="Helical" evidence="7">
    <location>
        <begin position="215"/>
        <end position="234"/>
    </location>
</feature>
<dbReference type="PANTHER" id="PTHR42829:SF2">
    <property type="entry name" value="NADH-UBIQUINONE OXIDOREDUCTASE CHAIN 5"/>
    <property type="match status" value="1"/>
</dbReference>
<feature type="transmembrane region" description="Helical" evidence="7">
    <location>
        <begin position="116"/>
        <end position="136"/>
    </location>
</feature>
<keyword evidence="11" id="KW-1185">Reference proteome</keyword>
<evidence type="ECO:0000256" key="6">
    <source>
        <dbReference type="RuleBase" id="RU000320"/>
    </source>
</evidence>
<dbReference type="InterPro" id="IPR001750">
    <property type="entry name" value="ND/Mrp_TM"/>
</dbReference>
<feature type="transmembrane region" description="Helical" evidence="7">
    <location>
        <begin position="173"/>
        <end position="195"/>
    </location>
</feature>
<feature type="transmembrane region" description="Helical" evidence="7">
    <location>
        <begin position="379"/>
        <end position="397"/>
    </location>
</feature>
<feature type="transmembrane region" description="Helical" evidence="7">
    <location>
        <begin position="255"/>
        <end position="273"/>
    </location>
</feature>
<evidence type="ECO:0000256" key="4">
    <source>
        <dbReference type="ARBA" id="ARBA00022989"/>
    </source>
</evidence>
<dbReference type="InterPro" id="IPR018393">
    <property type="entry name" value="NADHpl_OxRdtase_5_subgr"/>
</dbReference>
<name>A0ABV1KPS5_9BACL</name>
<feature type="domain" description="NADH-Ubiquinone oxidoreductase (complex I) chain 5 N-terminal" evidence="9">
    <location>
        <begin position="70"/>
        <end position="120"/>
    </location>
</feature>
<evidence type="ECO:0000259" key="9">
    <source>
        <dbReference type="Pfam" id="PF00662"/>
    </source>
</evidence>
<feature type="transmembrane region" description="Helical" evidence="7">
    <location>
        <begin position="285"/>
        <end position="306"/>
    </location>
</feature>
<feature type="transmembrane region" description="Helical" evidence="7">
    <location>
        <begin position="6"/>
        <end position="23"/>
    </location>
</feature>
<reference evidence="10 11" key="1">
    <citation type="journal article" date="2023" name="Genome Announc.">
        <title>Pan-Genome Analyses of the Genus Cohnella and Proposal of the Novel Species Cohnella silvisoli sp. nov., Isolated from Forest Soil.</title>
        <authorList>
            <person name="Wang C."/>
            <person name="Mao L."/>
            <person name="Bao G."/>
            <person name="Zhu H."/>
        </authorList>
    </citation>
    <scope>NUCLEOTIDE SEQUENCE [LARGE SCALE GENOMIC DNA]</scope>
    <source>
        <strain evidence="10 11">NL03-T5-1</strain>
    </source>
</reference>
<dbReference type="EMBL" id="JASKHM010000003">
    <property type="protein sequence ID" value="MEQ4482064.1"/>
    <property type="molecule type" value="Genomic_DNA"/>
</dbReference>
<dbReference type="Gene3D" id="1.20.5.2700">
    <property type="match status" value="1"/>
</dbReference>
<feature type="transmembrane region" description="Helical" evidence="7">
    <location>
        <begin position="313"/>
        <end position="331"/>
    </location>
</feature>
<dbReference type="InterPro" id="IPR001516">
    <property type="entry name" value="Proton_antipo_N"/>
</dbReference>
<proteinExistence type="inferred from homology"/>
<dbReference type="RefSeq" id="WP_232185265.1">
    <property type="nucleotide sequence ID" value="NZ_JAIOAP010000004.1"/>
</dbReference>
<feature type="transmembrane region" description="Helical" evidence="7">
    <location>
        <begin position="337"/>
        <end position="359"/>
    </location>
</feature>
<evidence type="ECO:0000259" key="8">
    <source>
        <dbReference type="Pfam" id="PF00361"/>
    </source>
</evidence>
<evidence type="ECO:0000313" key="10">
    <source>
        <dbReference type="EMBL" id="MEQ4482064.1"/>
    </source>
</evidence>
<evidence type="ECO:0000256" key="7">
    <source>
        <dbReference type="SAM" id="Phobius"/>
    </source>
</evidence>
<protein>
    <submittedName>
        <fullName evidence="10">NADH-quinone oxidoreductase subunit L</fullName>
    </submittedName>
</protein>
<dbReference type="Pfam" id="PF00361">
    <property type="entry name" value="Proton_antipo_M"/>
    <property type="match status" value="1"/>
</dbReference>
<dbReference type="PRINTS" id="PR01434">
    <property type="entry name" value="NADHDHGNASE5"/>
</dbReference>
<comment type="subcellular location">
    <subcellularLocation>
        <location evidence="1">Cell membrane</location>
        <topology evidence="1">Multi-pass membrane protein</topology>
    </subcellularLocation>
    <subcellularLocation>
        <location evidence="6">Membrane</location>
        <topology evidence="6">Multi-pass membrane protein</topology>
    </subcellularLocation>
</comment>
<keyword evidence="5 7" id="KW-0472">Membrane</keyword>
<evidence type="ECO:0000256" key="1">
    <source>
        <dbReference type="ARBA" id="ARBA00004651"/>
    </source>
</evidence>
<evidence type="ECO:0000256" key="3">
    <source>
        <dbReference type="ARBA" id="ARBA00022692"/>
    </source>
</evidence>
<evidence type="ECO:0000256" key="5">
    <source>
        <dbReference type="ARBA" id="ARBA00023136"/>
    </source>
</evidence>
<dbReference type="NCBIfam" id="TIGR01974">
    <property type="entry name" value="NDH_I_L"/>
    <property type="match status" value="1"/>
</dbReference>
<feature type="transmembrane region" description="Helical" evidence="7">
    <location>
        <begin position="84"/>
        <end position="104"/>
    </location>
</feature>
<feature type="transmembrane region" description="Helical" evidence="7">
    <location>
        <begin position="454"/>
        <end position="474"/>
    </location>
</feature>
<gene>
    <name evidence="10" type="primary">nuoL</name>
    <name evidence="10" type="ORF">QJS35_06615</name>
</gene>
<feature type="transmembrane region" description="Helical" evidence="7">
    <location>
        <begin position="35"/>
        <end position="55"/>
    </location>
</feature>
<feature type="transmembrane region" description="Helical" evidence="7">
    <location>
        <begin position="417"/>
        <end position="442"/>
    </location>
</feature>
<evidence type="ECO:0000313" key="11">
    <source>
        <dbReference type="Proteomes" id="UP001493487"/>
    </source>
</evidence>
<dbReference type="PRINTS" id="PR01435">
    <property type="entry name" value="NPOXDRDTASE5"/>
</dbReference>
<accession>A0ABV1KPS5</accession>
<organism evidence="10 11">
    <name type="scientific">Cohnella silvisoli</name>
    <dbReference type="NCBI Taxonomy" id="2873699"/>
    <lineage>
        <taxon>Bacteria</taxon>
        <taxon>Bacillati</taxon>
        <taxon>Bacillota</taxon>
        <taxon>Bacilli</taxon>
        <taxon>Bacillales</taxon>
        <taxon>Paenibacillaceae</taxon>
        <taxon>Cohnella</taxon>
    </lineage>
</organism>
<dbReference type="InterPro" id="IPR003945">
    <property type="entry name" value="NU5C-like"/>
</dbReference>
<comment type="caution">
    <text evidence="10">The sequence shown here is derived from an EMBL/GenBank/DDBJ whole genome shotgun (WGS) entry which is preliminary data.</text>
</comment>
<sequence length="622" mass="67534">MSTFFAEHAWLVPVFPLAAFAILTAMGRGLKKTGAWIGTIATFVSFVMSLCIAIERVSGSAPDYSRQIDWLQIGNLRLGAGFEVTNLTALMLVIVTLVGFLVNLYSQGYMKDDERISTFFAYVALFTSSMLGLVLSDNLLTFYIFWELVGVCSFLLVGFWFQKPEAKAAAKKAFIVTRIGDLGLLIALLLLFWYMPGHALDFTTIHNVFDTQGGAISTGITTLIALLIFLGAVGKSGQFPLHVWLPDAMEGPTPISALIHAATMVAAGVFLVARTFDIFEASQAAMNTVAIIGAFTAIFAASIGLAQNDIKRILAYSTVSQLGYMMLALGVDNMPAAMFHLFTHAFFKALLFLGAGSVIHSVHTQDIREMGGLGRKMKITAWTFGIGALALSGIPPFSGFWSKDAILTAALDKQPILFVVGVVAAFFTALYMARLFFLVFVGKPREGQHAKESSSVMTIPLIVLAVLATVAGFVETPFNGWFGQWLTGDEGQHHVSGLVMVVSAAVGLLGLYIGWLMYVKGTIRRDVVTSRMPGLVHLLERKYYIDELYGILFVKPLQGIGKALEVFDDYVVDGIVRLTGYSVSALGRLNSRLQSGQVQAYALTALIGIVILLLAIAGRRFW</sequence>
<feature type="transmembrane region" description="Helical" evidence="7">
    <location>
        <begin position="494"/>
        <end position="515"/>
    </location>
</feature>
<dbReference type="NCBIfam" id="NF005141">
    <property type="entry name" value="PRK06590.1"/>
    <property type="match status" value="1"/>
</dbReference>
<keyword evidence="3 6" id="KW-0812">Transmembrane</keyword>
<dbReference type="Pfam" id="PF00662">
    <property type="entry name" value="Proton_antipo_N"/>
    <property type="match status" value="1"/>
</dbReference>
<feature type="transmembrane region" description="Helical" evidence="7">
    <location>
        <begin position="598"/>
        <end position="617"/>
    </location>
</feature>
<dbReference type="Proteomes" id="UP001493487">
    <property type="component" value="Unassembled WGS sequence"/>
</dbReference>
<keyword evidence="4 7" id="KW-1133">Transmembrane helix</keyword>
<feature type="transmembrane region" description="Helical" evidence="7">
    <location>
        <begin position="142"/>
        <end position="161"/>
    </location>
</feature>
<evidence type="ECO:0000256" key="2">
    <source>
        <dbReference type="ARBA" id="ARBA00008483"/>
    </source>
</evidence>
<dbReference type="PANTHER" id="PTHR42829">
    <property type="entry name" value="NADH-UBIQUINONE OXIDOREDUCTASE CHAIN 5"/>
    <property type="match status" value="1"/>
</dbReference>